<dbReference type="PANTHER" id="PTHR42939:SF1">
    <property type="entry name" value="ABC TRANSPORTER ATP-BINDING PROTEIN ALBC-RELATED"/>
    <property type="match status" value="1"/>
</dbReference>
<keyword evidence="6" id="KW-1185">Reference proteome</keyword>
<keyword evidence="2" id="KW-0547">Nucleotide-binding</keyword>
<dbReference type="SUPFAM" id="SSF52540">
    <property type="entry name" value="P-loop containing nucleoside triphosphate hydrolases"/>
    <property type="match status" value="1"/>
</dbReference>
<proteinExistence type="predicted"/>
<dbReference type="InterPro" id="IPR051782">
    <property type="entry name" value="ABC_Transporter_VariousFunc"/>
</dbReference>
<evidence type="ECO:0000256" key="3">
    <source>
        <dbReference type="ARBA" id="ARBA00022840"/>
    </source>
</evidence>
<feature type="domain" description="ABC transporter" evidence="4">
    <location>
        <begin position="18"/>
        <end position="51"/>
    </location>
</feature>
<keyword evidence="1" id="KW-0813">Transport</keyword>
<dbReference type="EMBL" id="JAACYS010000017">
    <property type="protein sequence ID" value="NCU17244.1"/>
    <property type="molecule type" value="Genomic_DNA"/>
</dbReference>
<dbReference type="GO" id="GO:0005524">
    <property type="term" value="F:ATP binding"/>
    <property type="evidence" value="ECO:0007669"/>
    <property type="project" value="UniProtKB-KW"/>
</dbReference>
<gene>
    <name evidence="5" type="ORF">GW534_05585</name>
</gene>
<organism evidence="5 6">
    <name type="scientific">Pallidibacillus pasinlerensis</name>
    <dbReference type="NCBI Taxonomy" id="2703818"/>
    <lineage>
        <taxon>Bacteria</taxon>
        <taxon>Bacillati</taxon>
        <taxon>Bacillota</taxon>
        <taxon>Bacilli</taxon>
        <taxon>Bacillales</taxon>
        <taxon>Bacillaceae</taxon>
        <taxon>Pallidibacillus</taxon>
    </lineage>
</organism>
<dbReference type="Gene3D" id="3.40.50.300">
    <property type="entry name" value="P-loop containing nucleotide triphosphate hydrolases"/>
    <property type="match status" value="1"/>
</dbReference>
<dbReference type="RefSeq" id="WP_161920078.1">
    <property type="nucleotide sequence ID" value="NZ_JAACYS010000017.1"/>
</dbReference>
<sequence length="56" mass="6044">MILINNVSKSYKKHKALLNVSVQIPKGVCFGLVGPYGAGKSTLMKIIASVIHDFDV</sequence>
<protein>
    <submittedName>
        <fullName evidence="5">ATP-binding cassette domain-containing protein</fullName>
    </submittedName>
</protein>
<dbReference type="InterPro" id="IPR003439">
    <property type="entry name" value="ABC_transporter-like_ATP-bd"/>
</dbReference>
<evidence type="ECO:0000313" key="6">
    <source>
        <dbReference type="Proteomes" id="UP000743899"/>
    </source>
</evidence>
<dbReference type="PANTHER" id="PTHR42939">
    <property type="entry name" value="ABC TRANSPORTER ATP-BINDING PROTEIN ALBC-RELATED"/>
    <property type="match status" value="1"/>
</dbReference>
<dbReference type="Proteomes" id="UP000743899">
    <property type="component" value="Unassembled WGS sequence"/>
</dbReference>
<evidence type="ECO:0000313" key="5">
    <source>
        <dbReference type="EMBL" id="NCU17244.1"/>
    </source>
</evidence>
<dbReference type="InterPro" id="IPR027417">
    <property type="entry name" value="P-loop_NTPase"/>
</dbReference>
<name>A0ABX0A3Y4_9BACI</name>
<keyword evidence="3 5" id="KW-0067">ATP-binding</keyword>
<reference evidence="5 6" key="1">
    <citation type="submission" date="2020-01" db="EMBL/GenBank/DDBJ databases">
        <title>A novel Bacillus sp. from Pasinler.</title>
        <authorList>
            <person name="Adiguzel A."/>
            <person name="Ay H."/>
            <person name="Baltaci M.O."/>
        </authorList>
    </citation>
    <scope>NUCLEOTIDE SEQUENCE [LARGE SCALE GENOMIC DNA]</scope>
    <source>
        <strain evidence="5 6">P1</strain>
    </source>
</reference>
<evidence type="ECO:0000259" key="4">
    <source>
        <dbReference type="Pfam" id="PF00005"/>
    </source>
</evidence>
<evidence type="ECO:0000256" key="2">
    <source>
        <dbReference type="ARBA" id="ARBA00022741"/>
    </source>
</evidence>
<comment type="caution">
    <text evidence="5">The sequence shown here is derived from an EMBL/GenBank/DDBJ whole genome shotgun (WGS) entry which is preliminary data.</text>
</comment>
<evidence type="ECO:0000256" key="1">
    <source>
        <dbReference type="ARBA" id="ARBA00022448"/>
    </source>
</evidence>
<accession>A0ABX0A3Y4</accession>
<dbReference type="Pfam" id="PF00005">
    <property type="entry name" value="ABC_tran"/>
    <property type="match status" value="1"/>
</dbReference>